<dbReference type="EMBL" id="CP144746">
    <property type="protein sequence ID" value="WVZ57424.1"/>
    <property type="molecule type" value="Genomic_DNA"/>
</dbReference>
<evidence type="ECO:0000256" key="1">
    <source>
        <dbReference type="SAM" id="MobiDB-lite"/>
    </source>
</evidence>
<keyword evidence="3" id="KW-1185">Reference proteome</keyword>
<evidence type="ECO:0000313" key="2">
    <source>
        <dbReference type="EMBL" id="WVZ57424.1"/>
    </source>
</evidence>
<name>A0AAQ3SN82_PASNO</name>
<reference evidence="2 3" key="1">
    <citation type="submission" date="2024-02" db="EMBL/GenBank/DDBJ databases">
        <title>High-quality chromosome-scale genome assembly of Pensacola bahiagrass (Paspalum notatum Flugge var. saurae).</title>
        <authorList>
            <person name="Vega J.M."/>
            <person name="Podio M."/>
            <person name="Orjuela J."/>
            <person name="Siena L.A."/>
            <person name="Pessino S.C."/>
            <person name="Combes M.C."/>
            <person name="Mariac C."/>
            <person name="Albertini E."/>
            <person name="Pupilli F."/>
            <person name="Ortiz J.P.A."/>
            <person name="Leblanc O."/>
        </authorList>
    </citation>
    <scope>NUCLEOTIDE SEQUENCE [LARGE SCALE GENOMIC DNA]</scope>
    <source>
        <strain evidence="2">R1</strain>
        <tissue evidence="2">Leaf</tissue>
    </source>
</reference>
<accession>A0AAQ3SN82</accession>
<dbReference type="Proteomes" id="UP001341281">
    <property type="component" value="Chromosome 02"/>
</dbReference>
<gene>
    <name evidence="2" type="ORF">U9M48_007810</name>
</gene>
<organism evidence="2 3">
    <name type="scientific">Paspalum notatum var. saurae</name>
    <dbReference type="NCBI Taxonomy" id="547442"/>
    <lineage>
        <taxon>Eukaryota</taxon>
        <taxon>Viridiplantae</taxon>
        <taxon>Streptophyta</taxon>
        <taxon>Embryophyta</taxon>
        <taxon>Tracheophyta</taxon>
        <taxon>Spermatophyta</taxon>
        <taxon>Magnoliopsida</taxon>
        <taxon>Liliopsida</taxon>
        <taxon>Poales</taxon>
        <taxon>Poaceae</taxon>
        <taxon>PACMAD clade</taxon>
        <taxon>Panicoideae</taxon>
        <taxon>Andropogonodae</taxon>
        <taxon>Paspaleae</taxon>
        <taxon>Paspalinae</taxon>
        <taxon>Paspalum</taxon>
    </lineage>
</organism>
<feature type="region of interest" description="Disordered" evidence="1">
    <location>
        <begin position="1"/>
        <end position="23"/>
    </location>
</feature>
<evidence type="ECO:0000313" key="3">
    <source>
        <dbReference type="Proteomes" id="UP001341281"/>
    </source>
</evidence>
<proteinExistence type="predicted"/>
<dbReference type="AlphaFoldDB" id="A0AAQ3SN82"/>
<protein>
    <submittedName>
        <fullName evidence="2">Uncharacterized protein</fullName>
    </submittedName>
</protein>
<sequence length="288" mass="30906">MEESSDAVDKIQGSGGGTDDIHGSVRSLGFCGVNGGEQGSSKYWGSNASTRICACGGAASGSVGAADSSLSYDSGSGKSWTGPVSWTDMGYTISWSNPKSGCSWISGEESNSWTGSSRGSWSAATNTRSWSAGIDTWSDMSRSVGTDTRSARGAMSWSAGEGIDFAQDTQEGGGDEYIFICDSDEGVEDKISKDDNEFAPETEVQEVALVDDNEFVPEMEIQDVCVMGENGEEAQIKVGMHSKEKMDFDFAGYSQEKEHEPMGDFEFEMVCAMLPRFTQTFNKNKKKE</sequence>